<keyword evidence="1" id="KW-0285">Flavoprotein</keyword>
<dbReference type="Gene3D" id="3.30.43.10">
    <property type="entry name" value="Uridine Diphospho-n-acetylenolpyruvylglucosamine Reductase, domain 2"/>
    <property type="match status" value="1"/>
</dbReference>
<dbReference type="InterPro" id="IPR005107">
    <property type="entry name" value="CO_DH_flav_C"/>
</dbReference>
<dbReference type="Pfam" id="PF00111">
    <property type="entry name" value="Fer2"/>
    <property type="match status" value="1"/>
</dbReference>
<dbReference type="EMBL" id="JASVDS010000002">
    <property type="protein sequence ID" value="MDL5031949.1"/>
    <property type="molecule type" value="Genomic_DNA"/>
</dbReference>
<dbReference type="Gene3D" id="3.10.20.30">
    <property type="match status" value="1"/>
</dbReference>
<evidence type="ECO:0000313" key="7">
    <source>
        <dbReference type="EMBL" id="MDL5031949.1"/>
    </source>
</evidence>
<dbReference type="InterPro" id="IPR012675">
    <property type="entry name" value="Beta-grasp_dom_sf"/>
</dbReference>
<dbReference type="InterPro" id="IPR036010">
    <property type="entry name" value="2Fe-2S_ferredoxin-like_sf"/>
</dbReference>
<keyword evidence="4 7" id="KW-0560">Oxidoreductase</keyword>
<protein>
    <submittedName>
        <fullName evidence="7">Xanthine dehydrogenase small subunit</fullName>
        <ecNumber evidence="7">1.17.1.4</ecNumber>
    </submittedName>
</protein>
<reference evidence="7 8" key="1">
    <citation type="submission" date="2023-06" db="EMBL/GenBank/DDBJ databases">
        <title>Pelomonas sp. APW6 16S ribosomal RNA gene genome sequencing and assembly.</title>
        <authorList>
            <person name="Woo H."/>
        </authorList>
    </citation>
    <scope>NUCLEOTIDE SEQUENCE [LARGE SCALE GENOMIC DNA]</scope>
    <source>
        <strain evidence="7 8">APW6</strain>
    </source>
</reference>
<dbReference type="Pfam" id="PF03450">
    <property type="entry name" value="CO_deh_flav_C"/>
    <property type="match status" value="1"/>
</dbReference>
<organism evidence="7 8">
    <name type="scientific">Roseateles subflavus</name>
    <dbReference type="NCBI Taxonomy" id="3053353"/>
    <lineage>
        <taxon>Bacteria</taxon>
        <taxon>Pseudomonadati</taxon>
        <taxon>Pseudomonadota</taxon>
        <taxon>Betaproteobacteria</taxon>
        <taxon>Burkholderiales</taxon>
        <taxon>Sphaerotilaceae</taxon>
        <taxon>Roseateles</taxon>
    </lineage>
</organism>
<sequence length="518" mass="56051">MNTRPLRFFFRGQIQEVRDLPPTTSVLRWLRESADACGTKEGCAEGDCGACTVLVGELDDHERLQLRHLNACIQFLPMLDGKALFTVEDLGDARALNPVQQALVDCHGSQCGFCTPGFAMTLQAMYETHQAEGTRPTRQQLADGLAGNLCRCTGYRPILEAGERMFDAPVQRLDRAPAERALQQLKADPPLAYAAWDPGLAAVREFHAPRSLEALAALRQQQPEARLVAGATDIGLWVNKQHRDVGTLISTTAVGALRQLQEVPLADGQPGLWIGAGVPLEEAWAALVAQVPALRELWLRFASPPVRHAGTLGGNIANGSPIGDGAPALIALGAEIVLRRGEAQRRLPLQDFYLDYMKNALQPGEFVEALHVPLPAADWQVRGYKIAKRYDSDISAVCAVFALRLDAGRVAQVRLAFGGLAGIVKRAAKAEAALVGQAWDEAAAQRAGEALSQDFQPLSDLRASATYRLQVAKNLLRRCWLETRAEQPLPASQSGVWWATQLGRDGHTPGTAARGGEA</sequence>
<dbReference type="Pfam" id="PF00941">
    <property type="entry name" value="FAD_binding_5"/>
    <property type="match status" value="1"/>
</dbReference>
<dbReference type="SUPFAM" id="SSF55447">
    <property type="entry name" value="CO dehydrogenase flavoprotein C-terminal domain-like"/>
    <property type="match status" value="1"/>
</dbReference>
<dbReference type="InterPro" id="IPR036683">
    <property type="entry name" value="CO_DH_flav_C_dom_sf"/>
</dbReference>
<comment type="caution">
    <text evidence="7">The sequence shown here is derived from an EMBL/GenBank/DDBJ whole genome shotgun (WGS) entry which is preliminary data.</text>
</comment>
<dbReference type="PROSITE" id="PS00197">
    <property type="entry name" value="2FE2S_FER_1"/>
    <property type="match status" value="1"/>
</dbReference>
<dbReference type="InterPro" id="IPR014307">
    <property type="entry name" value="Xanthine_DH_ssu"/>
</dbReference>
<dbReference type="InterPro" id="IPR036884">
    <property type="entry name" value="2Fe-2S-bd_dom_sf"/>
</dbReference>
<evidence type="ECO:0000313" key="8">
    <source>
        <dbReference type="Proteomes" id="UP001238603"/>
    </source>
</evidence>
<proteinExistence type="predicted"/>
<evidence type="ECO:0000256" key="4">
    <source>
        <dbReference type="ARBA" id="ARBA00023002"/>
    </source>
</evidence>
<evidence type="ECO:0000256" key="2">
    <source>
        <dbReference type="ARBA" id="ARBA00022723"/>
    </source>
</evidence>
<dbReference type="EC" id="1.17.1.4" evidence="7"/>
<dbReference type="PANTHER" id="PTHR45444">
    <property type="entry name" value="XANTHINE DEHYDROGENASE"/>
    <property type="match status" value="1"/>
</dbReference>
<dbReference type="RefSeq" id="WP_285982055.1">
    <property type="nucleotide sequence ID" value="NZ_JASVDS010000002.1"/>
</dbReference>
<keyword evidence="8" id="KW-1185">Reference proteome</keyword>
<dbReference type="InterPro" id="IPR001041">
    <property type="entry name" value="2Fe-2S_ferredoxin-type"/>
</dbReference>
<dbReference type="SUPFAM" id="SSF47741">
    <property type="entry name" value="CO dehydrogenase ISP C-domain like"/>
    <property type="match status" value="1"/>
</dbReference>
<dbReference type="SMART" id="SM01092">
    <property type="entry name" value="CO_deh_flav_C"/>
    <property type="match status" value="1"/>
</dbReference>
<accession>A0ABT7LGH6</accession>
<name>A0ABT7LGH6_9BURK</name>
<feature type="domain" description="FAD-binding PCMH-type" evidence="6">
    <location>
        <begin position="196"/>
        <end position="377"/>
    </location>
</feature>
<dbReference type="SUPFAM" id="SSF56176">
    <property type="entry name" value="FAD-binding/transporter-associated domain-like"/>
    <property type="match status" value="1"/>
</dbReference>
<dbReference type="Gene3D" id="3.30.390.50">
    <property type="entry name" value="CO dehydrogenase flavoprotein, C-terminal domain"/>
    <property type="match status" value="1"/>
</dbReference>
<dbReference type="Gene3D" id="1.10.150.120">
    <property type="entry name" value="[2Fe-2S]-binding domain"/>
    <property type="match status" value="1"/>
</dbReference>
<keyword evidence="2" id="KW-0479">Metal-binding</keyword>
<keyword evidence="3" id="KW-0274">FAD</keyword>
<dbReference type="Proteomes" id="UP001238603">
    <property type="component" value="Unassembled WGS sequence"/>
</dbReference>
<dbReference type="InterPro" id="IPR002888">
    <property type="entry name" value="2Fe-2S-bd"/>
</dbReference>
<dbReference type="InterPro" id="IPR006058">
    <property type="entry name" value="2Fe2S_fd_BS"/>
</dbReference>
<evidence type="ECO:0000256" key="5">
    <source>
        <dbReference type="ARBA" id="ARBA00023004"/>
    </source>
</evidence>
<dbReference type="InterPro" id="IPR012175">
    <property type="entry name" value="Xanth_DH_ssu_bac"/>
</dbReference>
<evidence type="ECO:0000259" key="6">
    <source>
        <dbReference type="PROSITE" id="PS51387"/>
    </source>
</evidence>
<dbReference type="SUPFAM" id="SSF54292">
    <property type="entry name" value="2Fe-2S ferredoxin-like"/>
    <property type="match status" value="1"/>
</dbReference>
<dbReference type="InterPro" id="IPR016167">
    <property type="entry name" value="FAD-bd_PCMH_sub1"/>
</dbReference>
<evidence type="ECO:0000256" key="3">
    <source>
        <dbReference type="ARBA" id="ARBA00022827"/>
    </source>
</evidence>
<keyword evidence="5" id="KW-0408">Iron</keyword>
<dbReference type="InterPro" id="IPR016169">
    <property type="entry name" value="FAD-bd_PCMH_sub2"/>
</dbReference>
<dbReference type="PIRSF" id="PIRSF036557">
    <property type="entry name" value="XdhA_RC"/>
    <property type="match status" value="1"/>
</dbReference>
<dbReference type="InterPro" id="IPR002346">
    <property type="entry name" value="Mopterin_DH_FAD-bd"/>
</dbReference>
<dbReference type="PROSITE" id="PS51387">
    <property type="entry name" value="FAD_PCMH"/>
    <property type="match status" value="1"/>
</dbReference>
<evidence type="ECO:0000256" key="1">
    <source>
        <dbReference type="ARBA" id="ARBA00022630"/>
    </source>
</evidence>
<dbReference type="InterPro" id="IPR036318">
    <property type="entry name" value="FAD-bd_PCMH-like_sf"/>
</dbReference>
<dbReference type="NCBIfam" id="TIGR02963">
    <property type="entry name" value="xanthine_xdhA"/>
    <property type="match status" value="1"/>
</dbReference>
<gene>
    <name evidence="7" type="primary">xdhA</name>
    <name evidence="7" type="ORF">QRD43_08505</name>
</gene>
<dbReference type="GO" id="GO:0004854">
    <property type="term" value="F:xanthine dehydrogenase activity"/>
    <property type="evidence" value="ECO:0007669"/>
    <property type="project" value="UniProtKB-EC"/>
</dbReference>
<dbReference type="InterPro" id="IPR016166">
    <property type="entry name" value="FAD-bd_PCMH"/>
</dbReference>
<dbReference type="Pfam" id="PF01799">
    <property type="entry name" value="Fer2_2"/>
    <property type="match status" value="1"/>
</dbReference>
<dbReference type="Gene3D" id="3.30.465.10">
    <property type="match status" value="1"/>
</dbReference>
<dbReference type="InterPro" id="IPR016208">
    <property type="entry name" value="Ald_Oxase/xanthine_DH-like"/>
</dbReference>
<dbReference type="PANTHER" id="PTHR45444:SF3">
    <property type="entry name" value="XANTHINE DEHYDROGENASE"/>
    <property type="match status" value="1"/>
</dbReference>